<reference evidence="1" key="1">
    <citation type="submission" date="2020-11" db="EMBL/GenBank/DDBJ databases">
        <authorList>
            <person name="Tran Van P."/>
        </authorList>
    </citation>
    <scope>NUCLEOTIDE SEQUENCE</scope>
</reference>
<gene>
    <name evidence="1" type="ORF">TCEB3V08_LOCUS1101</name>
</gene>
<dbReference type="EMBL" id="OC316643">
    <property type="protein sequence ID" value="CAD7393102.1"/>
    <property type="molecule type" value="Genomic_DNA"/>
</dbReference>
<accession>A0A7R9GPQ5</accession>
<protein>
    <submittedName>
        <fullName evidence="1">Uncharacterized protein</fullName>
    </submittedName>
</protein>
<sequence length="137" mass="15939">MLVLFKYGDGMFFKLLAIEMSSNERTQFSRQLSVSFSKKLPSPVAHKVRAPTLGRCAHLVTPQPHLQTSLMHFWLSLECQQETSLAHHLQVYSRHPQVKATYLHYSNIPRRLSNDHHRWLLVSKAVETYRDKATQLN</sequence>
<proteinExistence type="predicted"/>
<evidence type="ECO:0000313" key="1">
    <source>
        <dbReference type="EMBL" id="CAD7393102.1"/>
    </source>
</evidence>
<name>A0A7R9GPQ5_TIMCR</name>
<organism evidence="1">
    <name type="scientific">Timema cristinae</name>
    <name type="common">Walking stick</name>
    <dbReference type="NCBI Taxonomy" id="61476"/>
    <lineage>
        <taxon>Eukaryota</taxon>
        <taxon>Metazoa</taxon>
        <taxon>Ecdysozoa</taxon>
        <taxon>Arthropoda</taxon>
        <taxon>Hexapoda</taxon>
        <taxon>Insecta</taxon>
        <taxon>Pterygota</taxon>
        <taxon>Neoptera</taxon>
        <taxon>Polyneoptera</taxon>
        <taxon>Phasmatodea</taxon>
        <taxon>Timematodea</taxon>
        <taxon>Timematoidea</taxon>
        <taxon>Timematidae</taxon>
        <taxon>Timema</taxon>
    </lineage>
</organism>
<dbReference type="AlphaFoldDB" id="A0A7R9GPQ5"/>